<proteinExistence type="predicted"/>
<dbReference type="EMBL" id="CP108169">
    <property type="protein sequence ID" value="WTQ72263.1"/>
    <property type="molecule type" value="Genomic_DNA"/>
</dbReference>
<reference evidence="1" key="1">
    <citation type="submission" date="2022-10" db="EMBL/GenBank/DDBJ databases">
        <title>The complete genomes of actinobacterial strains from the NBC collection.</title>
        <authorList>
            <person name="Joergensen T.S."/>
            <person name="Alvarez Arevalo M."/>
            <person name="Sterndorff E.B."/>
            <person name="Faurdal D."/>
            <person name="Vuksanovic O."/>
            <person name="Mourched A.-S."/>
            <person name="Charusanti P."/>
            <person name="Shaw S."/>
            <person name="Blin K."/>
            <person name="Weber T."/>
        </authorList>
    </citation>
    <scope>NUCLEOTIDE SEQUENCE</scope>
    <source>
        <strain evidence="1">NBC_00148</strain>
    </source>
</reference>
<name>A0AAU1LM51_9ACTN</name>
<evidence type="ECO:0000313" key="1">
    <source>
        <dbReference type="EMBL" id="WTQ72263.1"/>
    </source>
</evidence>
<accession>A0AAU1LM51</accession>
<organism evidence="1">
    <name type="scientific">Streptomyces sp. NBC_00148</name>
    <dbReference type="NCBI Taxonomy" id="2903626"/>
    <lineage>
        <taxon>Bacteria</taxon>
        <taxon>Bacillati</taxon>
        <taxon>Actinomycetota</taxon>
        <taxon>Actinomycetes</taxon>
        <taxon>Kitasatosporales</taxon>
        <taxon>Streptomycetaceae</taxon>
        <taxon>Streptomyces</taxon>
    </lineage>
</organism>
<gene>
    <name evidence="1" type="ORF">OG222_03830</name>
</gene>
<sequence>MGLMLSPGDDDVTSPDVSWSYTGFNMFREWLAEAEGFALAEMNGFGGSRMWGSVATTLTPLLDHPDDEGSLTPAQCAAMLPRLEAITYEPHEEGDPVHERRVDDVRQLVAVMKYCLEKDVELVFC</sequence>
<protein>
    <submittedName>
        <fullName evidence="1">Uncharacterized protein</fullName>
    </submittedName>
</protein>
<dbReference type="AlphaFoldDB" id="A0AAU1LM51"/>